<gene>
    <name evidence="1" type="ORF">MM817_02187</name>
</gene>
<dbReference type="InterPro" id="IPR023214">
    <property type="entry name" value="HAD_sf"/>
</dbReference>
<dbReference type="GO" id="GO:0008967">
    <property type="term" value="F:phosphoglycolate phosphatase activity"/>
    <property type="evidence" value="ECO:0007669"/>
    <property type="project" value="TreeGrafter"/>
</dbReference>
<dbReference type="InterPro" id="IPR036412">
    <property type="entry name" value="HAD-like_sf"/>
</dbReference>
<dbReference type="PANTHER" id="PTHR43434:SF1">
    <property type="entry name" value="PHOSPHOGLYCOLATE PHOSPHATASE"/>
    <property type="match status" value="1"/>
</dbReference>
<dbReference type="Gene3D" id="3.40.50.1000">
    <property type="entry name" value="HAD superfamily/HAD-like"/>
    <property type="match status" value="1"/>
</dbReference>
<organism evidence="1 2">
    <name type="scientific">Sulfoacidibacillus ferrooxidans</name>
    <dbReference type="NCBI Taxonomy" id="2005001"/>
    <lineage>
        <taxon>Bacteria</taxon>
        <taxon>Bacillati</taxon>
        <taxon>Bacillota</taxon>
        <taxon>Bacilli</taxon>
        <taxon>Bacillales</taxon>
        <taxon>Alicyclobacillaceae</taxon>
        <taxon>Sulfoacidibacillus</taxon>
    </lineage>
</organism>
<dbReference type="SFLD" id="SFLDS00003">
    <property type="entry name" value="Haloacid_Dehalogenase"/>
    <property type="match status" value="1"/>
</dbReference>
<proteinExistence type="predicted"/>
<dbReference type="GO" id="GO:0006281">
    <property type="term" value="P:DNA repair"/>
    <property type="evidence" value="ECO:0007669"/>
    <property type="project" value="TreeGrafter"/>
</dbReference>
<dbReference type="CDD" id="cd01427">
    <property type="entry name" value="HAD_like"/>
    <property type="match status" value="1"/>
</dbReference>
<dbReference type="Pfam" id="PF00702">
    <property type="entry name" value="Hydrolase"/>
    <property type="match status" value="1"/>
</dbReference>
<keyword evidence="2" id="KW-1185">Reference proteome</keyword>
<dbReference type="SUPFAM" id="SSF56784">
    <property type="entry name" value="HAD-like"/>
    <property type="match status" value="1"/>
</dbReference>
<evidence type="ECO:0000313" key="1">
    <source>
        <dbReference type="EMBL" id="MCI0183895.1"/>
    </source>
</evidence>
<evidence type="ECO:0000313" key="2">
    <source>
        <dbReference type="Proteomes" id="UP001139263"/>
    </source>
</evidence>
<evidence type="ECO:0008006" key="3">
    <source>
        <dbReference type="Google" id="ProtNLM"/>
    </source>
</evidence>
<reference evidence="1" key="1">
    <citation type="submission" date="2022-03" db="EMBL/GenBank/DDBJ databases">
        <title>Draft Genome Sequence of Firmicute Strain S0AB, a Heterotrophic Iron/Sulfur-Oxidizing Extreme Acidophile.</title>
        <authorList>
            <person name="Vergara E."/>
            <person name="Pakostova E."/>
            <person name="Johnson D.B."/>
            <person name="Holmes D.S."/>
        </authorList>
    </citation>
    <scope>NUCLEOTIDE SEQUENCE</scope>
    <source>
        <strain evidence="1">S0AB</strain>
    </source>
</reference>
<dbReference type="PANTHER" id="PTHR43434">
    <property type="entry name" value="PHOSPHOGLYCOLATE PHOSPHATASE"/>
    <property type="match status" value="1"/>
</dbReference>
<sequence length="334" mass="38036">MMKEIDDRLLLLFDMDGVILSEEGYLRSVALTMHSFIAQFFSQTHNHKSSLSGHESIDNLQAVEVLRQTIFPDKLMNAMRMKALNSNWDKAYAGTVLLGLCARDHRFSENIGDMLYDQFQTLSGTGQELVMRLRDMESKLCLYPISEYPTQLFEEVKRRFQQFYLGTIKTDNLFLQDGMIAHETLLCNHDALIQCFRSLRDKDIVLGIGTGRPRSEVIKPLNSFGLLEFFDENRICTFDDIVDYEQQYGLPAYSLAKPHPHTYASIAFSYRAHQVVVIGDSPADLLAAQAAGFHFVGIGPNREAFQAKLTEDFIVIPEATEISAILEQFRHKTC</sequence>
<dbReference type="EMBL" id="JALBUF010000007">
    <property type="protein sequence ID" value="MCI0183895.1"/>
    <property type="molecule type" value="Genomic_DNA"/>
</dbReference>
<dbReference type="InterPro" id="IPR050155">
    <property type="entry name" value="HAD-like_hydrolase_sf"/>
</dbReference>
<accession>A0A9X2ADV9</accession>
<protein>
    <recommendedName>
        <fullName evidence="3">Haloacid dehalogenase</fullName>
    </recommendedName>
</protein>
<dbReference type="AlphaFoldDB" id="A0A9X2ADV9"/>
<dbReference type="SFLD" id="SFLDG01129">
    <property type="entry name" value="C1.5:_HAD__Beta-PGM__Phosphata"/>
    <property type="match status" value="1"/>
</dbReference>
<dbReference type="GO" id="GO:0005829">
    <property type="term" value="C:cytosol"/>
    <property type="evidence" value="ECO:0007669"/>
    <property type="project" value="TreeGrafter"/>
</dbReference>
<name>A0A9X2ADV9_9BACL</name>
<dbReference type="Proteomes" id="UP001139263">
    <property type="component" value="Unassembled WGS sequence"/>
</dbReference>
<comment type="caution">
    <text evidence="1">The sequence shown here is derived from an EMBL/GenBank/DDBJ whole genome shotgun (WGS) entry which is preliminary data.</text>
</comment>